<evidence type="ECO:0000256" key="7">
    <source>
        <dbReference type="ARBA" id="ARBA00023224"/>
    </source>
</evidence>
<keyword evidence="4 10" id="KW-0812">Transmembrane</keyword>
<dbReference type="PRINTS" id="PR00260">
    <property type="entry name" value="CHEMTRNSDUCR"/>
</dbReference>
<evidence type="ECO:0000256" key="6">
    <source>
        <dbReference type="ARBA" id="ARBA00023136"/>
    </source>
</evidence>
<evidence type="ECO:0000256" key="10">
    <source>
        <dbReference type="SAM" id="Phobius"/>
    </source>
</evidence>
<keyword evidence="14" id="KW-1185">Reference proteome</keyword>
<dbReference type="Pfam" id="PF00015">
    <property type="entry name" value="MCPsignal"/>
    <property type="match status" value="1"/>
</dbReference>
<dbReference type="PANTHER" id="PTHR32089:SF112">
    <property type="entry name" value="LYSOZYME-LIKE PROTEIN-RELATED"/>
    <property type="match status" value="1"/>
</dbReference>
<keyword evidence="7 9" id="KW-0807">Transducer</keyword>
<dbReference type="InterPro" id="IPR004089">
    <property type="entry name" value="MCPsignal_dom"/>
</dbReference>
<feature type="domain" description="HAMP" evidence="12">
    <location>
        <begin position="317"/>
        <end position="371"/>
    </location>
</feature>
<dbReference type="Pfam" id="PF00672">
    <property type="entry name" value="HAMP"/>
    <property type="match status" value="1"/>
</dbReference>
<dbReference type="InterPro" id="IPR003660">
    <property type="entry name" value="HAMP_dom"/>
</dbReference>
<dbReference type="InterPro" id="IPR033479">
    <property type="entry name" value="dCache_1"/>
</dbReference>
<evidence type="ECO:0000256" key="1">
    <source>
        <dbReference type="ARBA" id="ARBA00004651"/>
    </source>
</evidence>
<keyword evidence="5 10" id="KW-1133">Transmembrane helix</keyword>
<evidence type="ECO:0000256" key="4">
    <source>
        <dbReference type="ARBA" id="ARBA00022692"/>
    </source>
</evidence>
<dbReference type="Gene3D" id="1.10.287.950">
    <property type="entry name" value="Methyl-accepting chemotaxis protein"/>
    <property type="match status" value="1"/>
</dbReference>
<evidence type="ECO:0000256" key="5">
    <source>
        <dbReference type="ARBA" id="ARBA00022989"/>
    </source>
</evidence>
<name>H7EJA9_9SPIR</name>
<dbReference type="GO" id="GO:0004888">
    <property type="term" value="F:transmembrane signaling receptor activity"/>
    <property type="evidence" value="ECO:0007669"/>
    <property type="project" value="InterPro"/>
</dbReference>
<dbReference type="eggNOG" id="COG0840">
    <property type="taxonomic scope" value="Bacteria"/>
</dbReference>
<evidence type="ECO:0000256" key="9">
    <source>
        <dbReference type="PROSITE-ProRule" id="PRU00284"/>
    </source>
</evidence>
<proteinExistence type="inferred from homology"/>
<dbReference type="Pfam" id="PF02743">
    <property type="entry name" value="dCache_1"/>
    <property type="match status" value="1"/>
</dbReference>
<dbReference type="EMBL" id="AGRW01000041">
    <property type="protein sequence ID" value="EIC02270.1"/>
    <property type="molecule type" value="Genomic_DNA"/>
</dbReference>
<dbReference type="PANTHER" id="PTHR32089">
    <property type="entry name" value="METHYL-ACCEPTING CHEMOTAXIS PROTEIN MCPB"/>
    <property type="match status" value="1"/>
</dbReference>
<keyword evidence="6 10" id="KW-0472">Membrane</keyword>
<dbReference type="SMART" id="SM00283">
    <property type="entry name" value="MA"/>
    <property type="match status" value="1"/>
</dbReference>
<evidence type="ECO:0000256" key="2">
    <source>
        <dbReference type="ARBA" id="ARBA00022475"/>
    </source>
</evidence>
<dbReference type="Proteomes" id="UP000003571">
    <property type="component" value="Unassembled WGS sequence"/>
</dbReference>
<evidence type="ECO:0000259" key="11">
    <source>
        <dbReference type="PROSITE" id="PS50111"/>
    </source>
</evidence>
<dbReference type="PROSITE" id="PS50885">
    <property type="entry name" value="HAMP"/>
    <property type="match status" value="1"/>
</dbReference>
<dbReference type="Gene3D" id="3.30.450.20">
    <property type="entry name" value="PAS domain"/>
    <property type="match status" value="1"/>
</dbReference>
<evidence type="ECO:0000259" key="12">
    <source>
        <dbReference type="PROSITE" id="PS50885"/>
    </source>
</evidence>
<comment type="caution">
    <text evidence="13">The sequence shown here is derived from an EMBL/GenBank/DDBJ whole genome shotgun (WGS) entry which is preliminary data.</text>
</comment>
<dbReference type="STRING" id="907348.TresaDRAFT_1534"/>
<dbReference type="CDD" id="cd18774">
    <property type="entry name" value="PDC2_HK_sensor"/>
    <property type="match status" value="1"/>
</dbReference>
<keyword evidence="2" id="KW-1003">Cell membrane</keyword>
<evidence type="ECO:0000313" key="13">
    <source>
        <dbReference type="EMBL" id="EIC02270.1"/>
    </source>
</evidence>
<comment type="subcellular location">
    <subcellularLocation>
        <location evidence="1">Cell membrane</location>
        <topology evidence="1">Multi-pass membrane protein</topology>
    </subcellularLocation>
</comment>
<keyword evidence="3" id="KW-0145">Chemotaxis</keyword>
<organism evidence="13 14">
    <name type="scientific">Treponema saccharophilum DSM 2985</name>
    <dbReference type="NCBI Taxonomy" id="907348"/>
    <lineage>
        <taxon>Bacteria</taxon>
        <taxon>Pseudomonadati</taxon>
        <taxon>Spirochaetota</taxon>
        <taxon>Spirochaetia</taxon>
        <taxon>Spirochaetales</taxon>
        <taxon>Treponemataceae</taxon>
        <taxon>Treponema</taxon>
    </lineage>
</organism>
<dbReference type="CDD" id="cd06225">
    <property type="entry name" value="HAMP"/>
    <property type="match status" value="1"/>
</dbReference>
<dbReference type="RefSeq" id="WP_002703390.1">
    <property type="nucleotide sequence ID" value="NZ_AGRW01000041.1"/>
</dbReference>
<accession>H7EJA9</accession>
<evidence type="ECO:0000256" key="8">
    <source>
        <dbReference type="ARBA" id="ARBA00029447"/>
    </source>
</evidence>
<dbReference type="GO" id="GO:0007165">
    <property type="term" value="P:signal transduction"/>
    <property type="evidence" value="ECO:0007669"/>
    <property type="project" value="UniProtKB-KW"/>
</dbReference>
<dbReference type="GO" id="GO:0006935">
    <property type="term" value="P:chemotaxis"/>
    <property type="evidence" value="ECO:0007669"/>
    <property type="project" value="UniProtKB-KW"/>
</dbReference>
<dbReference type="Gene3D" id="6.10.340.10">
    <property type="match status" value="1"/>
</dbReference>
<evidence type="ECO:0000313" key="14">
    <source>
        <dbReference type="Proteomes" id="UP000003571"/>
    </source>
</evidence>
<dbReference type="InterPro" id="IPR004090">
    <property type="entry name" value="Chemotax_Me-accpt_rcpt"/>
</dbReference>
<dbReference type="SMART" id="SM00304">
    <property type="entry name" value="HAMP"/>
    <property type="match status" value="1"/>
</dbReference>
<feature type="transmembrane region" description="Helical" evidence="10">
    <location>
        <begin position="295"/>
        <end position="320"/>
    </location>
</feature>
<comment type="similarity">
    <text evidence="8">Belongs to the methyl-accepting chemotaxis (MCP) protein family.</text>
</comment>
<gene>
    <name evidence="13" type="ORF">TresaDRAFT_1534</name>
</gene>
<reference evidence="13 14" key="1">
    <citation type="submission" date="2011-09" db="EMBL/GenBank/DDBJ databases">
        <title>The draft genome of Treponema saccharophilum DSM 2985.</title>
        <authorList>
            <consortium name="US DOE Joint Genome Institute (JGI-PGF)"/>
            <person name="Lucas S."/>
            <person name="Copeland A."/>
            <person name="Lapidus A."/>
            <person name="Glavina del Rio T."/>
            <person name="Dalin E."/>
            <person name="Tice H."/>
            <person name="Bruce D."/>
            <person name="Goodwin L."/>
            <person name="Pitluck S."/>
            <person name="Peters L."/>
            <person name="Kyrpides N."/>
            <person name="Mavromatis K."/>
            <person name="Ivanova N."/>
            <person name="Markowitz V."/>
            <person name="Cheng J.-F."/>
            <person name="Hugenholtz P."/>
            <person name="Woyke T."/>
            <person name="Wu D."/>
            <person name="Gronow S."/>
            <person name="Wellnitz S."/>
            <person name="Brambilla E."/>
            <person name="Klenk H.-P."/>
            <person name="Eisen J.A."/>
        </authorList>
    </citation>
    <scope>NUCLEOTIDE SEQUENCE [LARGE SCALE GENOMIC DNA]</scope>
    <source>
        <strain evidence="13 14">DSM 2985</strain>
    </source>
</reference>
<sequence>MGNNNSASRLAKKKFGHLAVQFSVKLVSMLLVLFVIQGVFIVRTVRNSTKQDYSDFSSKVIGEDAGKIQNWNDVLVNDLRIYSDNDVTKTGDTDRILGWLLSHESIKNPLFNYIVFCTPDGVGHSSDGKTITVISKPFFRSIMKDGKDHFVSNIDFQLDGTVCYYIARPAYDASGALIGVFAGAVKLDEIDKMIGELSMGKAGRAILVGSNGVLISHMHGQAKYMDLSYSDKAGFSGLTDIARHACAGETGEGYYVDPNGVRTFSSFVPVPGTPWTAILTIPLWQIDEAGNSLRAMIIAINIIIGILVALAGIVFLFIAIQPLRVVRNSINQIASGDADLTQHVVVKSNNEIGALGEGFNIFMTKLRTIVSGVKESKTMLETVNIGLQDRIEENGKSIQEIIYDLNDIGAQVQSQAASVSETASAVEEISKNIESLEHMIETQSSGVTQASAAVEEMIGNIRSVNVSVGHMATSFGGLTKNAEDGIARQNDVNERIRKIEEQSKMLQDANKTISAIASQTNLLAMNAAIEAAHAGSAGRGFSVVADEIRKLSITSSAQSKTIREELNKIQGAINEVVNASQASSDSFAAVSSSISTTQQLVLQIQSAMEEQQEGSKQIGEALKLMNDNTSEVRAASHEMAEGNKAILVEVDQLRDTTSVIKASMEKISDSAGRIRESSDSLNEISGSVHETVEKIGGQIDLFTV</sequence>
<feature type="domain" description="Methyl-accepting transducer" evidence="11">
    <location>
        <begin position="418"/>
        <end position="640"/>
    </location>
</feature>
<dbReference type="OrthoDB" id="369343at2"/>
<evidence type="ECO:0000256" key="3">
    <source>
        <dbReference type="ARBA" id="ARBA00022500"/>
    </source>
</evidence>
<dbReference type="PATRIC" id="fig|907348.3.peg.993"/>
<dbReference type="SUPFAM" id="SSF58104">
    <property type="entry name" value="Methyl-accepting chemotaxis protein (MCP) signaling domain"/>
    <property type="match status" value="1"/>
</dbReference>
<dbReference type="AlphaFoldDB" id="H7EJA9"/>
<dbReference type="PROSITE" id="PS50111">
    <property type="entry name" value="CHEMOTAXIS_TRANSDUC_2"/>
    <property type="match status" value="1"/>
</dbReference>
<dbReference type="GO" id="GO:0005886">
    <property type="term" value="C:plasma membrane"/>
    <property type="evidence" value="ECO:0007669"/>
    <property type="project" value="UniProtKB-SubCell"/>
</dbReference>
<feature type="transmembrane region" description="Helical" evidence="10">
    <location>
        <begin position="20"/>
        <end position="42"/>
    </location>
</feature>
<protein>
    <submittedName>
        <fullName evidence="13">Methyl-accepting chemotaxis sensory transducer with Cache sensor</fullName>
    </submittedName>
</protein>